<proteinExistence type="inferred from homology"/>
<protein>
    <recommendedName>
        <fullName evidence="8">Acyl-CoA reductase</fullName>
        <ecNumber evidence="8">1.2.1.50</ecNumber>
    </recommendedName>
</protein>
<sequence>MLMIKYVPMIIGGVIQDDPDNEIRELTLNNERKVHLPIIDSSHVDKIIEIKVQNNLNLNQVVNFLYTVGQRWKSEEYSRRRTYIRDLKNFLGYSNEMAKLEANWIAMLLCSKSALYDIVKNDLGSLHIIDEWIPQGDCYVKALPKGKSVHLLAGNVPLSGVTSILRAILTKNECIIKTSAADPFTATALISSFIDVNASHIITRSMSVMYWAHSEDISLPKIIMSQADVVVAWGGDEAIKWAVKHTPYNIDILKFGPKQSLSIVDNPEDMVLAATGVAHDICFYDQQACFSTQNIYYIGNKLALFIDELERQLTLYAKILPKGFQNFDEKAAFSLTEKECLFAGYDIRRGDNQSWLIITSPLDSFGNQPLSRSVYVHHVSTLSEILPFINKNVTQTVSVTPWGSSFKFRDQLAEYGAERIVESGMNNVFRVGGAHDGMRPLQHLVNYVSQERPSSHTTKDVAVEIEQTRYLQEDKFLVFVP</sequence>
<reference evidence="9" key="1">
    <citation type="journal article" date="2007" name="J. Biochem.">
        <title>Lateral transfer of the lux gene cluster.</title>
        <authorList>
            <person name="Kasai S."/>
            <person name="Okada K."/>
            <person name="Hoshino A."/>
            <person name="Iida T."/>
            <person name="Honda T."/>
        </authorList>
    </citation>
    <scope>NUCLEOTIDE SEQUENCE</scope>
    <source>
        <strain evidence="9">NCIMB 2157</strain>
    </source>
</reference>
<dbReference type="EMBL" id="AB261992">
    <property type="protein sequence ID" value="BAF40894.1"/>
    <property type="molecule type" value="Genomic_DNA"/>
</dbReference>
<accession>A0ZSH1</accession>
<keyword evidence="5 8" id="KW-0560">Oxidoreductase</keyword>
<dbReference type="CDD" id="cd07080">
    <property type="entry name" value="ALDH_Acyl-CoA-Red_LuxC"/>
    <property type="match status" value="1"/>
</dbReference>
<evidence type="ECO:0000256" key="5">
    <source>
        <dbReference type="ARBA" id="ARBA00023002"/>
    </source>
</evidence>
<keyword evidence="4 8" id="KW-0521">NADP</keyword>
<dbReference type="InterPro" id="IPR008670">
    <property type="entry name" value="CoA_reduct_LuxC"/>
</dbReference>
<dbReference type="GO" id="GO:0003995">
    <property type="term" value="F:acyl-CoA dehydrogenase activity"/>
    <property type="evidence" value="ECO:0007669"/>
    <property type="project" value="InterPro"/>
</dbReference>
<dbReference type="InterPro" id="IPR016161">
    <property type="entry name" value="Ald_DH/histidinol_DH"/>
</dbReference>
<dbReference type="UniPathway" id="UPA00569"/>
<gene>
    <name evidence="9" type="primary">luxC</name>
</gene>
<dbReference type="GO" id="GO:0050062">
    <property type="term" value="F:long-chain-fatty-acyl-CoA reductase activity"/>
    <property type="evidence" value="ECO:0007669"/>
    <property type="project" value="UniProtKB-EC"/>
</dbReference>
<name>A0ZSH1_SHEHA</name>
<dbReference type="PIRSF" id="PIRSF009414">
    <property type="entry name" value="LuxC"/>
    <property type="match status" value="1"/>
</dbReference>
<comment type="similarity">
    <text evidence="3 8">Belongs to the LuxC family.</text>
</comment>
<dbReference type="InterPro" id="IPR016163">
    <property type="entry name" value="Ald_DH_C"/>
</dbReference>
<dbReference type="InterPro" id="IPR016162">
    <property type="entry name" value="Ald_DH_N"/>
</dbReference>
<dbReference type="SUPFAM" id="SSF53720">
    <property type="entry name" value="ALDH-like"/>
    <property type="match status" value="1"/>
</dbReference>
<dbReference type="Gene3D" id="3.40.605.10">
    <property type="entry name" value="Aldehyde Dehydrogenase, Chain A, domain 1"/>
    <property type="match status" value="1"/>
</dbReference>
<evidence type="ECO:0000256" key="7">
    <source>
        <dbReference type="ARBA" id="ARBA00049412"/>
    </source>
</evidence>
<keyword evidence="6 8" id="KW-0455">Luminescence</keyword>
<evidence type="ECO:0000256" key="4">
    <source>
        <dbReference type="ARBA" id="ARBA00022857"/>
    </source>
</evidence>
<evidence type="ECO:0000256" key="2">
    <source>
        <dbReference type="ARBA" id="ARBA00004908"/>
    </source>
</evidence>
<organism evidence="9">
    <name type="scientific">Shewanella hanedai</name>
    <name type="common">Alteromonas hanedai</name>
    <dbReference type="NCBI Taxonomy" id="25"/>
    <lineage>
        <taxon>Bacteria</taxon>
        <taxon>Pseudomonadati</taxon>
        <taxon>Pseudomonadota</taxon>
        <taxon>Gammaproteobacteria</taxon>
        <taxon>Alteromonadales</taxon>
        <taxon>Shewanellaceae</taxon>
        <taxon>Shewanella</taxon>
    </lineage>
</organism>
<evidence type="ECO:0000256" key="1">
    <source>
        <dbReference type="ARBA" id="ARBA00003277"/>
    </source>
</evidence>
<dbReference type="Gene3D" id="3.40.309.10">
    <property type="entry name" value="Aldehyde Dehydrogenase, Chain A, domain 2"/>
    <property type="match status" value="1"/>
</dbReference>
<evidence type="ECO:0000313" key="9">
    <source>
        <dbReference type="EMBL" id="BAF40894.1"/>
    </source>
</evidence>
<comment type="function">
    <text evidence="1 8">LuxC is the fatty acid reductase enzyme responsible for synthesis of the aldehyde substrate for the luminescent reaction catalyzed by luciferase.</text>
</comment>
<comment type="pathway">
    <text evidence="2 8">Lipid metabolism; fatty acid reduction for biolumincescence.</text>
</comment>
<dbReference type="EC" id="1.2.1.50" evidence="8"/>
<dbReference type="Pfam" id="PF05893">
    <property type="entry name" value="LuxC"/>
    <property type="match status" value="1"/>
</dbReference>
<comment type="catalytic activity">
    <reaction evidence="7 8">
        <text>a long-chain fatty aldehyde + NADP(+) + CoA = a long-chain fatty acyl-CoA + NADPH + H(+)</text>
        <dbReference type="Rhea" id="RHEA:15437"/>
        <dbReference type="ChEBI" id="CHEBI:15378"/>
        <dbReference type="ChEBI" id="CHEBI:17176"/>
        <dbReference type="ChEBI" id="CHEBI:57287"/>
        <dbReference type="ChEBI" id="CHEBI:57783"/>
        <dbReference type="ChEBI" id="CHEBI:58349"/>
        <dbReference type="ChEBI" id="CHEBI:83139"/>
        <dbReference type="EC" id="1.2.1.50"/>
    </reaction>
</comment>
<dbReference type="AlphaFoldDB" id="A0ZSH1"/>
<evidence type="ECO:0000256" key="8">
    <source>
        <dbReference type="PIRNR" id="PIRNR009414"/>
    </source>
</evidence>
<dbReference type="GO" id="GO:0008218">
    <property type="term" value="P:bioluminescence"/>
    <property type="evidence" value="ECO:0007669"/>
    <property type="project" value="UniProtKB-KW"/>
</dbReference>
<evidence type="ECO:0000256" key="6">
    <source>
        <dbReference type="ARBA" id="ARBA00023223"/>
    </source>
</evidence>
<evidence type="ECO:0000256" key="3">
    <source>
        <dbReference type="ARBA" id="ARBA00010915"/>
    </source>
</evidence>